<gene>
    <name evidence="14" type="ORF">CARUB_v10019102mg</name>
</gene>
<dbReference type="Proteomes" id="UP000029121">
    <property type="component" value="Unassembled WGS sequence"/>
</dbReference>
<keyword evidence="8" id="KW-0833">Ubl conjugation pathway</keyword>
<dbReference type="SUPFAM" id="SSF49599">
    <property type="entry name" value="TRAF domain-like"/>
    <property type="match status" value="1"/>
</dbReference>
<proteinExistence type="inferred from homology"/>
<evidence type="ECO:0000256" key="11">
    <source>
        <dbReference type="PROSITE-ProRule" id="PRU00455"/>
    </source>
</evidence>
<evidence type="ECO:0000313" key="14">
    <source>
        <dbReference type="EMBL" id="EOA25740.1"/>
    </source>
</evidence>
<name>R0HKJ3_9BRAS</name>
<evidence type="ECO:0000256" key="12">
    <source>
        <dbReference type="SAM" id="Phobius"/>
    </source>
</evidence>
<accession>R0HKJ3</accession>
<evidence type="ECO:0000256" key="2">
    <source>
        <dbReference type="ARBA" id="ARBA00004906"/>
    </source>
</evidence>
<dbReference type="InterPro" id="IPR044286">
    <property type="entry name" value="SINL_plant"/>
</dbReference>
<dbReference type="AlphaFoldDB" id="R0HKJ3"/>
<keyword evidence="7 11" id="KW-0863">Zinc-finger</keyword>
<comment type="similarity">
    <text evidence="3">Belongs to the SINA (Seven in absentia) family.</text>
</comment>
<keyword evidence="15" id="KW-1185">Reference proteome</keyword>
<keyword evidence="12" id="KW-1133">Transmembrane helix</keyword>
<evidence type="ECO:0000256" key="4">
    <source>
        <dbReference type="ARBA" id="ARBA00012483"/>
    </source>
</evidence>
<evidence type="ECO:0000256" key="6">
    <source>
        <dbReference type="ARBA" id="ARBA00022723"/>
    </source>
</evidence>
<comment type="pathway">
    <text evidence="2">Protein modification; protein ubiquitination.</text>
</comment>
<keyword evidence="12" id="KW-0472">Membrane</keyword>
<comment type="function">
    <text evidence="10">E3 ubiquitin-protein ligase that mediates ubiquitination and subsequent proteasomal degradation of target proteins. E3 ubiquitin ligases accept ubiquitin from an E2 ubiquitin-conjugating enzyme in the form of a thioester and then directly transfers the ubiquitin to targeted substrates. It probably triggers the ubiquitin-mediated degradation of different substrates.</text>
</comment>
<reference evidence="15" key="1">
    <citation type="journal article" date="2013" name="Nat. Genet.">
        <title>The Capsella rubella genome and the genomic consequences of rapid mating system evolution.</title>
        <authorList>
            <person name="Slotte T."/>
            <person name="Hazzouri K.M."/>
            <person name="Agren J.A."/>
            <person name="Koenig D."/>
            <person name="Maumus F."/>
            <person name="Guo Y.L."/>
            <person name="Steige K."/>
            <person name="Platts A.E."/>
            <person name="Escobar J.S."/>
            <person name="Newman L.K."/>
            <person name="Wang W."/>
            <person name="Mandakova T."/>
            <person name="Vello E."/>
            <person name="Smith L.M."/>
            <person name="Henz S.R."/>
            <person name="Steffen J."/>
            <person name="Takuno S."/>
            <person name="Brandvain Y."/>
            <person name="Coop G."/>
            <person name="Andolfatto P."/>
            <person name="Hu T.T."/>
            <person name="Blanchette M."/>
            <person name="Clark R.M."/>
            <person name="Quesneville H."/>
            <person name="Nordborg M."/>
            <person name="Gaut B.S."/>
            <person name="Lysak M.A."/>
            <person name="Jenkins J."/>
            <person name="Grimwood J."/>
            <person name="Chapman J."/>
            <person name="Prochnik S."/>
            <person name="Shu S."/>
            <person name="Rokhsar D."/>
            <person name="Schmutz J."/>
            <person name="Weigel D."/>
            <person name="Wright S.I."/>
        </authorList>
    </citation>
    <scope>NUCLEOTIDE SEQUENCE [LARGE SCALE GENOMIC DNA]</scope>
    <source>
        <strain evidence="15">cv. Monte Gargano</strain>
    </source>
</reference>
<dbReference type="InterPro" id="IPR013083">
    <property type="entry name" value="Znf_RING/FYVE/PHD"/>
</dbReference>
<feature type="domain" description="SIAH-type" evidence="13">
    <location>
        <begin position="89"/>
        <end position="147"/>
    </location>
</feature>
<keyword evidence="5" id="KW-0808">Transferase</keyword>
<dbReference type="Pfam" id="PF21362">
    <property type="entry name" value="Sina_RING"/>
    <property type="match status" value="1"/>
</dbReference>
<dbReference type="InterPro" id="IPR049548">
    <property type="entry name" value="Sina-like_RING"/>
</dbReference>
<dbReference type="PANTHER" id="PTHR46632">
    <property type="entry name" value="E3 UBIQUITIN-PROTEIN LIGASE SINA-LIKE 4"/>
    <property type="match status" value="1"/>
</dbReference>
<dbReference type="OrthoDB" id="4788989at2759"/>
<comment type="catalytic activity">
    <reaction evidence="1">
        <text>S-ubiquitinyl-[E2 ubiquitin-conjugating enzyme]-L-cysteine + [acceptor protein]-L-lysine = [E2 ubiquitin-conjugating enzyme]-L-cysteine + N(6)-ubiquitinyl-[acceptor protein]-L-lysine.</text>
        <dbReference type="EC" id="2.3.2.27"/>
    </reaction>
</comment>
<protein>
    <recommendedName>
        <fullName evidence="4">RING-type E3 ubiquitin transferase</fullName>
        <ecNumber evidence="4">2.3.2.27</ecNumber>
    </recommendedName>
</protein>
<dbReference type="KEGG" id="crb:17886900"/>
<evidence type="ECO:0000256" key="10">
    <source>
        <dbReference type="ARBA" id="ARBA00024004"/>
    </source>
</evidence>
<dbReference type="GO" id="GO:0016567">
    <property type="term" value="P:protein ubiquitination"/>
    <property type="evidence" value="ECO:0007669"/>
    <property type="project" value="UniProtKB-UniPathway"/>
</dbReference>
<dbReference type="EMBL" id="KB870809">
    <property type="protein sequence ID" value="EOA25740.1"/>
    <property type="molecule type" value="Genomic_DNA"/>
</dbReference>
<evidence type="ECO:0000313" key="15">
    <source>
        <dbReference type="Proteomes" id="UP000029121"/>
    </source>
</evidence>
<keyword evidence="9" id="KW-0862">Zinc</keyword>
<evidence type="ECO:0000256" key="7">
    <source>
        <dbReference type="ARBA" id="ARBA00022771"/>
    </source>
</evidence>
<sequence>LRQDKLKDMHRKTRLAGKISAPASVAVVDQDVFECPVCCEPLKIPIYQCVSGHLACTPCWERIENICPSCQKLVGRQLRCRAMEKVLEVVTVSCPYAIYGCKEIISYANLSRHEEMCLFAHYSCPMGGCNYTGFIKDLHKHVRDNHKPYASLYTVRNTNQTFFVSFVLNFSCVYLHLVIIFLISSFQSGYSYISDVSLDDDD</sequence>
<dbReference type="PROSITE" id="PS51081">
    <property type="entry name" value="ZF_SIAH"/>
    <property type="match status" value="1"/>
</dbReference>
<dbReference type="eggNOG" id="KOG3002">
    <property type="taxonomic scope" value="Eukaryota"/>
</dbReference>
<dbReference type="UniPathway" id="UPA00143"/>
<evidence type="ECO:0000256" key="1">
    <source>
        <dbReference type="ARBA" id="ARBA00000900"/>
    </source>
</evidence>
<dbReference type="Pfam" id="PF21361">
    <property type="entry name" value="Sina_ZnF"/>
    <property type="match status" value="1"/>
</dbReference>
<dbReference type="PANTHER" id="PTHR46632:SF24">
    <property type="entry name" value="RING-TYPE E3 UBIQUITIN TRANSFERASE"/>
    <property type="match status" value="1"/>
</dbReference>
<evidence type="ECO:0000256" key="9">
    <source>
        <dbReference type="ARBA" id="ARBA00022833"/>
    </source>
</evidence>
<evidence type="ECO:0000256" key="5">
    <source>
        <dbReference type="ARBA" id="ARBA00022679"/>
    </source>
</evidence>
<organism evidence="14 15">
    <name type="scientific">Capsella rubella</name>
    <dbReference type="NCBI Taxonomy" id="81985"/>
    <lineage>
        <taxon>Eukaryota</taxon>
        <taxon>Viridiplantae</taxon>
        <taxon>Streptophyta</taxon>
        <taxon>Embryophyta</taxon>
        <taxon>Tracheophyta</taxon>
        <taxon>Spermatophyta</taxon>
        <taxon>Magnoliopsida</taxon>
        <taxon>eudicotyledons</taxon>
        <taxon>Gunneridae</taxon>
        <taxon>Pentapetalae</taxon>
        <taxon>rosids</taxon>
        <taxon>malvids</taxon>
        <taxon>Brassicales</taxon>
        <taxon>Brassicaceae</taxon>
        <taxon>Camelineae</taxon>
        <taxon>Capsella</taxon>
    </lineage>
</organism>
<evidence type="ECO:0000256" key="3">
    <source>
        <dbReference type="ARBA" id="ARBA00009119"/>
    </source>
</evidence>
<dbReference type="EC" id="2.3.2.27" evidence="4"/>
<feature type="transmembrane region" description="Helical" evidence="12">
    <location>
        <begin position="162"/>
        <end position="183"/>
    </location>
</feature>
<evidence type="ECO:0000259" key="13">
    <source>
        <dbReference type="PROSITE" id="PS51081"/>
    </source>
</evidence>
<dbReference type="Gene3D" id="3.30.40.10">
    <property type="entry name" value="Zinc/RING finger domain, C3HC4 (zinc finger)"/>
    <property type="match status" value="1"/>
</dbReference>
<dbReference type="GO" id="GO:0061630">
    <property type="term" value="F:ubiquitin protein ligase activity"/>
    <property type="evidence" value="ECO:0007669"/>
    <property type="project" value="UniProtKB-EC"/>
</dbReference>
<keyword evidence="12" id="KW-0812">Transmembrane</keyword>
<dbReference type="CDD" id="cd16571">
    <property type="entry name" value="RING-HC_SIAHs"/>
    <property type="match status" value="1"/>
</dbReference>
<keyword evidence="6" id="KW-0479">Metal-binding</keyword>
<dbReference type="InterPro" id="IPR013010">
    <property type="entry name" value="Znf_SIAH"/>
</dbReference>
<dbReference type="GO" id="GO:0008270">
    <property type="term" value="F:zinc ion binding"/>
    <property type="evidence" value="ECO:0007669"/>
    <property type="project" value="UniProtKB-KW"/>
</dbReference>
<feature type="non-terminal residue" evidence="14">
    <location>
        <position position="1"/>
    </location>
</feature>
<evidence type="ECO:0000256" key="8">
    <source>
        <dbReference type="ARBA" id="ARBA00022786"/>
    </source>
</evidence>